<dbReference type="OrthoDB" id="2721202at2"/>
<feature type="transmembrane region" description="Helical" evidence="1">
    <location>
        <begin position="9"/>
        <end position="30"/>
    </location>
</feature>
<keyword evidence="1" id="KW-0472">Membrane</keyword>
<accession>A0A417Y9U9</accession>
<name>A0A417Y9U9_9BACI</name>
<feature type="transmembrane region" description="Helical" evidence="1">
    <location>
        <begin position="101"/>
        <end position="119"/>
    </location>
</feature>
<dbReference type="RefSeq" id="WP_118890464.1">
    <property type="nucleotide sequence ID" value="NZ_PHUT01000028.1"/>
</dbReference>
<proteinExistence type="predicted"/>
<dbReference type="EMBL" id="QWEH01000030">
    <property type="protein sequence ID" value="RHW29296.1"/>
    <property type="molecule type" value="Genomic_DNA"/>
</dbReference>
<reference evidence="2 3" key="1">
    <citation type="journal article" date="2007" name="Int. J. Syst. Evol. Microbiol.">
        <title>Oceanobacillus profundus sp. nov., isolated from a deep-sea sediment core.</title>
        <authorList>
            <person name="Kim Y.G."/>
            <person name="Choi D.H."/>
            <person name="Hyun S."/>
            <person name="Cho B.C."/>
        </authorList>
    </citation>
    <scope>NUCLEOTIDE SEQUENCE [LARGE SCALE GENOMIC DNA]</scope>
    <source>
        <strain evidence="2 3">DSM 18246</strain>
    </source>
</reference>
<dbReference type="AlphaFoldDB" id="A0A417Y9U9"/>
<comment type="caution">
    <text evidence="2">The sequence shown here is derived from an EMBL/GenBank/DDBJ whole genome shotgun (WGS) entry which is preliminary data.</text>
</comment>
<keyword evidence="1" id="KW-1133">Transmembrane helix</keyword>
<organism evidence="2 3">
    <name type="scientific">Oceanobacillus profundus</name>
    <dbReference type="NCBI Taxonomy" id="372463"/>
    <lineage>
        <taxon>Bacteria</taxon>
        <taxon>Bacillati</taxon>
        <taxon>Bacillota</taxon>
        <taxon>Bacilli</taxon>
        <taxon>Bacillales</taxon>
        <taxon>Bacillaceae</taxon>
        <taxon>Oceanobacillus</taxon>
    </lineage>
</organism>
<gene>
    <name evidence="2" type="ORF">D1B32_22750</name>
</gene>
<evidence type="ECO:0000313" key="3">
    <source>
        <dbReference type="Proteomes" id="UP000285456"/>
    </source>
</evidence>
<feature type="transmembrane region" description="Helical" evidence="1">
    <location>
        <begin position="131"/>
        <end position="148"/>
    </location>
</feature>
<dbReference type="Proteomes" id="UP000285456">
    <property type="component" value="Unassembled WGS sequence"/>
</dbReference>
<evidence type="ECO:0000256" key="1">
    <source>
        <dbReference type="SAM" id="Phobius"/>
    </source>
</evidence>
<evidence type="ECO:0000313" key="2">
    <source>
        <dbReference type="EMBL" id="RHW29296.1"/>
    </source>
</evidence>
<keyword evidence="1" id="KW-0812">Transmembrane</keyword>
<keyword evidence="3" id="KW-1185">Reference proteome</keyword>
<sequence>MLKQNLIKAFLYLTTKLAGAGFLYLVMSGYLLISTGFDLYEFVEEISHGFLWFVVYVYGILCSIIIDLLTYKVSKKQFSVKILLYVVAGYAFFIVREINVIMLIAGTVGALCSIIFYVGAYNSFRFQSFKYAVIIAPLFIIMLMNFDFTEKEQWVEVRSDNTYIATFEYFNGKHEIPFHVKEGQTITVFHEFKNSNGGGHGSHFLNEKNDLVGMTEVSEKKVKIEIQDSGVYSMVVTGDDVKGSFIVTWEIDEDG</sequence>
<feature type="transmembrane region" description="Helical" evidence="1">
    <location>
        <begin position="50"/>
        <end position="71"/>
    </location>
</feature>
<feature type="transmembrane region" description="Helical" evidence="1">
    <location>
        <begin position="78"/>
        <end position="95"/>
    </location>
</feature>
<protein>
    <submittedName>
        <fullName evidence="2">Uncharacterized protein</fullName>
    </submittedName>
</protein>